<dbReference type="Pfam" id="PF07238">
    <property type="entry name" value="PilZ"/>
    <property type="match status" value="1"/>
</dbReference>
<reference evidence="3" key="1">
    <citation type="submission" date="2016-10" db="EMBL/GenBank/DDBJ databases">
        <authorList>
            <person name="Varghese N."/>
            <person name="Submissions S."/>
        </authorList>
    </citation>
    <scope>NUCLEOTIDE SEQUENCE [LARGE SCALE GENOMIC DNA]</scope>
    <source>
        <strain evidence="3">CGMCC 1.10369</strain>
    </source>
</reference>
<dbReference type="AlphaFoldDB" id="A0A1H0K662"/>
<dbReference type="SUPFAM" id="SSF141371">
    <property type="entry name" value="PilZ domain-like"/>
    <property type="match status" value="1"/>
</dbReference>
<proteinExistence type="predicted"/>
<dbReference type="GO" id="GO:0035438">
    <property type="term" value="F:cyclic-di-GMP binding"/>
    <property type="evidence" value="ECO:0007669"/>
    <property type="project" value="InterPro"/>
</dbReference>
<dbReference type="Proteomes" id="UP000198778">
    <property type="component" value="Unassembled WGS sequence"/>
</dbReference>
<organism evidence="2 3">
    <name type="scientific">Alkalicoccus daliensis</name>
    <dbReference type="NCBI Taxonomy" id="745820"/>
    <lineage>
        <taxon>Bacteria</taxon>
        <taxon>Bacillati</taxon>
        <taxon>Bacillota</taxon>
        <taxon>Bacilli</taxon>
        <taxon>Bacillales</taxon>
        <taxon>Bacillaceae</taxon>
        <taxon>Alkalicoccus</taxon>
    </lineage>
</organism>
<dbReference type="RefSeq" id="WP_090844065.1">
    <property type="nucleotide sequence ID" value="NZ_FNIL01000016.1"/>
</dbReference>
<accession>A0A1H0K662</accession>
<dbReference type="STRING" id="745820.SAMN04488053_11623"/>
<evidence type="ECO:0000313" key="2">
    <source>
        <dbReference type="EMBL" id="SDO51240.1"/>
    </source>
</evidence>
<dbReference type="InterPro" id="IPR009875">
    <property type="entry name" value="PilZ_domain"/>
</dbReference>
<evidence type="ECO:0000313" key="3">
    <source>
        <dbReference type="Proteomes" id="UP000198778"/>
    </source>
</evidence>
<dbReference type="OrthoDB" id="2354159at2"/>
<name>A0A1H0K662_9BACI</name>
<keyword evidence="3" id="KW-1185">Reference proteome</keyword>
<protein>
    <submittedName>
        <fullName evidence="2">PilZ domain-containing protein</fullName>
    </submittedName>
</protein>
<dbReference type="EMBL" id="FNIL01000016">
    <property type="protein sequence ID" value="SDO51240.1"/>
    <property type="molecule type" value="Genomic_DNA"/>
</dbReference>
<sequence length="115" mass="13200">MPTHKRHEPFRYEFRIPHDTSFYISKVSGRESHSKSGKGVLINISPGGLRMKTSFDLPEKCELTFEFIIAEMTLQPVGEIVWKRSSGKEYLYGVDFTSEAEAKDILKALKLYAKK</sequence>
<feature type="domain" description="PilZ" evidence="1">
    <location>
        <begin position="11"/>
        <end position="102"/>
    </location>
</feature>
<dbReference type="Gene3D" id="2.40.10.220">
    <property type="entry name" value="predicted glycosyltransferase like domains"/>
    <property type="match status" value="1"/>
</dbReference>
<gene>
    <name evidence="2" type="ORF">SAMN04488053_11623</name>
</gene>
<evidence type="ECO:0000259" key="1">
    <source>
        <dbReference type="Pfam" id="PF07238"/>
    </source>
</evidence>